<dbReference type="Proteomes" id="UP000030832">
    <property type="component" value="Unassembled WGS sequence"/>
</dbReference>
<dbReference type="eggNOG" id="ENOG5030DJ5">
    <property type="taxonomic scope" value="Bacteria"/>
</dbReference>
<comment type="caution">
    <text evidence="2">The sequence shown here is derived from an EMBL/GenBank/DDBJ whole genome shotgun (WGS) entry which is preliminary data.</text>
</comment>
<evidence type="ECO:0008006" key="4">
    <source>
        <dbReference type="Google" id="ProtNLM"/>
    </source>
</evidence>
<feature type="transmembrane region" description="Helical" evidence="1">
    <location>
        <begin position="27"/>
        <end position="47"/>
    </location>
</feature>
<proteinExistence type="predicted"/>
<organism evidence="2 3">
    <name type="scientific">Halalkalibacter okhensis</name>
    <dbReference type="NCBI Taxonomy" id="333138"/>
    <lineage>
        <taxon>Bacteria</taxon>
        <taxon>Bacillati</taxon>
        <taxon>Bacillota</taxon>
        <taxon>Bacilli</taxon>
        <taxon>Bacillales</taxon>
        <taxon>Bacillaceae</taxon>
        <taxon>Halalkalibacter</taxon>
    </lineage>
</organism>
<name>A0A0B0IEW8_9BACI</name>
<dbReference type="InterPro" id="IPR025018">
    <property type="entry name" value="DUF3953"/>
</dbReference>
<feature type="transmembrane region" description="Helical" evidence="1">
    <location>
        <begin position="54"/>
        <end position="74"/>
    </location>
</feature>
<keyword evidence="1" id="KW-0472">Membrane</keyword>
<sequence length="75" mass="8293">MKIMKAILALMVISLSAYSLVTGEYRMLPYTLLLVGFMLFVIGIVEIQEKRKVTGIFSFLSSGFVLFVSLNGLLG</sequence>
<keyword evidence="1" id="KW-1133">Transmembrane helix</keyword>
<dbReference type="Pfam" id="PF13129">
    <property type="entry name" value="DUF3953"/>
    <property type="match status" value="1"/>
</dbReference>
<keyword evidence="1" id="KW-0812">Transmembrane</keyword>
<keyword evidence="3" id="KW-1185">Reference proteome</keyword>
<evidence type="ECO:0000313" key="3">
    <source>
        <dbReference type="Proteomes" id="UP000030832"/>
    </source>
</evidence>
<evidence type="ECO:0000313" key="2">
    <source>
        <dbReference type="EMBL" id="KHF39382.1"/>
    </source>
</evidence>
<protein>
    <recommendedName>
        <fullName evidence="4">DUF3953 domain-containing protein</fullName>
    </recommendedName>
</protein>
<accession>A0A0B0IEW8</accession>
<dbReference type="AlphaFoldDB" id="A0A0B0IEW8"/>
<gene>
    <name evidence="2" type="ORF">LQ50_15970</name>
</gene>
<dbReference type="EMBL" id="JRJU01000020">
    <property type="protein sequence ID" value="KHF39382.1"/>
    <property type="molecule type" value="Genomic_DNA"/>
</dbReference>
<dbReference type="STRING" id="333138.LQ50_15970"/>
<evidence type="ECO:0000256" key="1">
    <source>
        <dbReference type="SAM" id="Phobius"/>
    </source>
</evidence>
<reference evidence="2 3" key="1">
    <citation type="submission" date="2014-09" db="EMBL/GenBank/DDBJ databases">
        <title>Genome sequencing and annotation of Bacillus Okhensis strain Kh10-101T.</title>
        <authorList>
            <person name="Prakash J.S."/>
        </authorList>
    </citation>
    <scope>NUCLEOTIDE SEQUENCE [LARGE SCALE GENOMIC DNA]</scope>
    <source>
        <strain evidence="3">Kh10-101T</strain>
    </source>
</reference>